<keyword evidence="3" id="KW-0547">Nucleotide-binding</keyword>
<dbReference type="Gene3D" id="3.40.50.300">
    <property type="entry name" value="P-loop containing nucleotide triphosphate hydrolases"/>
    <property type="match status" value="1"/>
</dbReference>
<evidence type="ECO:0000259" key="5">
    <source>
        <dbReference type="PROSITE" id="PS50893"/>
    </source>
</evidence>
<dbReference type="KEGG" id="apak:AP3564_15575"/>
<organism evidence="6 7">
    <name type="scientific">Aeribacillus pallidus</name>
    <dbReference type="NCBI Taxonomy" id="33936"/>
    <lineage>
        <taxon>Bacteria</taxon>
        <taxon>Bacillati</taxon>
        <taxon>Bacillota</taxon>
        <taxon>Bacilli</taxon>
        <taxon>Bacillales</taxon>
        <taxon>Bacillaceae</taxon>
        <taxon>Aeribacillus</taxon>
    </lineage>
</organism>
<protein>
    <submittedName>
        <fullName evidence="6">ABC transporter ATP-binding protein</fullName>
    </submittedName>
</protein>
<dbReference type="GO" id="GO:0016887">
    <property type="term" value="F:ATP hydrolysis activity"/>
    <property type="evidence" value="ECO:0007669"/>
    <property type="project" value="InterPro"/>
</dbReference>
<evidence type="ECO:0000256" key="2">
    <source>
        <dbReference type="ARBA" id="ARBA00022448"/>
    </source>
</evidence>
<evidence type="ECO:0000313" key="6">
    <source>
        <dbReference type="EMBL" id="ASS91444.1"/>
    </source>
</evidence>
<dbReference type="PROSITE" id="PS50893">
    <property type="entry name" value="ABC_TRANSPORTER_2"/>
    <property type="match status" value="1"/>
</dbReference>
<dbReference type="GO" id="GO:0022857">
    <property type="term" value="F:transmembrane transporter activity"/>
    <property type="evidence" value="ECO:0007669"/>
    <property type="project" value="TreeGrafter"/>
</dbReference>
<keyword evidence="4 6" id="KW-0067">ATP-binding</keyword>
<dbReference type="Proteomes" id="UP000214606">
    <property type="component" value="Chromosome"/>
</dbReference>
<proteinExistence type="inferred from homology"/>
<dbReference type="EMBL" id="CP017703">
    <property type="protein sequence ID" value="ASS91444.1"/>
    <property type="molecule type" value="Genomic_DNA"/>
</dbReference>
<dbReference type="PROSITE" id="PS00211">
    <property type="entry name" value="ABC_TRANSPORTER_1"/>
    <property type="match status" value="1"/>
</dbReference>
<dbReference type="PANTHER" id="PTHR24220">
    <property type="entry name" value="IMPORT ATP-BINDING PROTEIN"/>
    <property type="match status" value="1"/>
</dbReference>
<dbReference type="SMART" id="SM00382">
    <property type="entry name" value="AAA"/>
    <property type="match status" value="1"/>
</dbReference>
<dbReference type="GO" id="GO:0005886">
    <property type="term" value="C:plasma membrane"/>
    <property type="evidence" value="ECO:0007669"/>
    <property type="project" value="TreeGrafter"/>
</dbReference>
<sequence length="231" mass="25586">MKPILEARNISKVYGRDRTQVTALEKVSLRLNAGECVILMGASGSGKSTLLNILGLISKPTRGHILIQGREVSERDRNRARLRNEYFGYIHQDYAIIENETVESNVMIPLQYARPLPGRKERKNRVLEALEKVGLDWALKKKPSELSGGERQRVAIARALVNNPDVILADEPTAALDSETAQTVMSHILSFKEKGAAVLVATHDDKVAKLGDRILRINDGQLITSKGLSKK</sequence>
<gene>
    <name evidence="6" type="ORF">AP3564_15575</name>
</gene>
<dbReference type="GO" id="GO:0098796">
    <property type="term" value="C:membrane protein complex"/>
    <property type="evidence" value="ECO:0007669"/>
    <property type="project" value="UniProtKB-ARBA"/>
</dbReference>
<dbReference type="InterPro" id="IPR027417">
    <property type="entry name" value="P-loop_NTPase"/>
</dbReference>
<dbReference type="GO" id="GO:0005524">
    <property type="term" value="F:ATP binding"/>
    <property type="evidence" value="ECO:0007669"/>
    <property type="project" value="UniProtKB-KW"/>
</dbReference>
<comment type="similarity">
    <text evidence="1">Belongs to the ABC transporter superfamily.</text>
</comment>
<name>A0A223E855_9BACI</name>
<accession>A0A223E855</accession>
<evidence type="ECO:0000256" key="3">
    <source>
        <dbReference type="ARBA" id="ARBA00022741"/>
    </source>
</evidence>
<dbReference type="FunFam" id="3.40.50.300:FF:000032">
    <property type="entry name" value="Export ABC transporter ATP-binding protein"/>
    <property type="match status" value="1"/>
</dbReference>
<dbReference type="RefSeq" id="WP_094245972.1">
    <property type="nucleotide sequence ID" value="NZ_CP017703.1"/>
</dbReference>
<feature type="domain" description="ABC transporter" evidence="5">
    <location>
        <begin position="5"/>
        <end position="231"/>
    </location>
</feature>
<dbReference type="AlphaFoldDB" id="A0A223E855"/>
<dbReference type="InterPro" id="IPR015854">
    <property type="entry name" value="ABC_transpr_LolD-like"/>
</dbReference>
<dbReference type="CDD" id="cd03255">
    <property type="entry name" value="ABC_MJ0796_LolCDE_FtsE"/>
    <property type="match status" value="1"/>
</dbReference>
<dbReference type="InterPro" id="IPR003593">
    <property type="entry name" value="AAA+_ATPase"/>
</dbReference>
<keyword evidence="2" id="KW-0813">Transport</keyword>
<dbReference type="InterPro" id="IPR017871">
    <property type="entry name" value="ABC_transporter-like_CS"/>
</dbReference>
<evidence type="ECO:0000256" key="1">
    <source>
        <dbReference type="ARBA" id="ARBA00005417"/>
    </source>
</evidence>
<dbReference type="PANTHER" id="PTHR24220:SF86">
    <property type="entry name" value="ABC TRANSPORTER ABCH.1"/>
    <property type="match status" value="1"/>
</dbReference>
<dbReference type="InterPro" id="IPR003439">
    <property type="entry name" value="ABC_transporter-like_ATP-bd"/>
</dbReference>
<evidence type="ECO:0000313" key="7">
    <source>
        <dbReference type="Proteomes" id="UP000214606"/>
    </source>
</evidence>
<dbReference type="InterPro" id="IPR017911">
    <property type="entry name" value="MacB-like_ATP-bd"/>
</dbReference>
<evidence type="ECO:0000256" key="4">
    <source>
        <dbReference type="ARBA" id="ARBA00022840"/>
    </source>
</evidence>
<reference evidence="6 7" key="1">
    <citation type="submission" date="2016-10" db="EMBL/GenBank/DDBJ databases">
        <title>The whole genome sequencing and assembly of Aeribacillus pallidus KCTC3564 strain.</title>
        <authorList>
            <person name="Lee Y.-J."/>
            <person name="Park M.-K."/>
            <person name="Yi H."/>
            <person name="Bahn Y.-S."/>
            <person name="Kim J.F."/>
            <person name="Lee D.-W."/>
        </authorList>
    </citation>
    <scope>NUCLEOTIDE SEQUENCE [LARGE SCALE GENOMIC DNA]</scope>
    <source>
        <strain evidence="6 7">KCTC3564</strain>
    </source>
</reference>
<dbReference type="SUPFAM" id="SSF52540">
    <property type="entry name" value="P-loop containing nucleoside triphosphate hydrolases"/>
    <property type="match status" value="1"/>
</dbReference>
<dbReference type="Pfam" id="PF00005">
    <property type="entry name" value="ABC_tran"/>
    <property type="match status" value="1"/>
</dbReference>